<feature type="chain" id="PRO_5024985921" evidence="1">
    <location>
        <begin position="27"/>
        <end position="105"/>
    </location>
</feature>
<evidence type="ECO:0000256" key="1">
    <source>
        <dbReference type="SAM" id="SignalP"/>
    </source>
</evidence>
<name>A0A5V0FEM3_SALAB</name>
<dbReference type="InterPro" id="IPR038477">
    <property type="entry name" value="ASST_N_sf"/>
</dbReference>
<protein>
    <submittedName>
        <fullName evidence="3">Arylsulfatase</fullName>
    </submittedName>
</protein>
<sequence>MKFKYALTSLALSVAILSSVPSTAFAIGGASGAKVDYQVQGKIGEVVMNPYDIAPLTAVIRNGGYQLRDVHVRIVPKENGQEIAYKVNNKYLLTYGGIPVFGLYP</sequence>
<organism evidence="3">
    <name type="scientific">Salmonella abony</name>
    <dbReference type="NCBI Taxonomy" id="29482"/>
    <lineage>
        <taxon>Bacteria</taxon>
        <taxon>Pseudomonadati</taxon>
        <taxon>Pseudomonadota</taxon>
        <taxon>Gammaproteobacteria</taxon>
        <taxon>Enterobacterales</taxon>
        <taxon>Enterobacteriaceae</taxon>
        <taxon>Salmonella</taxon>
    </lineage>
</organism>
<dbReference type="Gene3D" id="2.60.40.3100">
    <property type="entry name" value="Arylsulphate sulphotransferase monomer, N-terminal domain"/>
    <property type="match status" value="1"/>
</dbReference>
<gene>
    <name evidence="3" type="ORF">DVF10_20065</name>
</gene>
<feature type="domain" description="Arylsulfotransferase N-terminal" evidence="2">
    <location>
        <begin position="46"/>
        <end position="105"/>
    </location>
</feature>
<dbReference type="AlphaFoldDB" id="A0A5V0FEM3"/>
<keyword evidence="1" id="KW-0732">Signal</keyword>
<dbReference type="Pfam" id="PF17425">
    <property type="entry name" value="Arylsulfotran_N"/>
    <property type="match status" value="1"/>
</dbReference>
<reference evidence="3" key="1">
    <citation type="submission" date="2018-07" db="EMBL/GenBank/DDBJ databases">
        <authorList>
            <person name="Ashton P.M."/>
            <person name="Dallman T."/>
            <person name="Nair S."/>
            <person name="De Pinna E."/>
            <person name="Peters T."/>
            <person name="Grant K."/>
        </authorList>
    </citation>
    <scope>NUCLEOTIDE SEQUENCE</scope>
    <source>
        <strain evidence="3">506860</strain>
    </source>
</reference>
<feature type="non-terminal residue" evidence="3">
    <location>
        <position position="105"/>
    </location>
</feature>
<feature type="signal peptide" evidence="1">
    <location>
        <begin position="1"/>
        <end position="26"/>
    </location>
</feature>
<dbReference type="EMBL" id="AAGWAL010000038">
    <property type="protein sequence ID" value="EBS6068317.1"/>
    <property type="molecule type" value="Genomic_DNA"/>
</dbReference>
<accession>A0A5V0FEM3</accession>
<dbReference type="InterPro" id="IPR035391">
    <property type="entry name" value="Arylsulfotran_N"/>
</dbReference>
<proteinExistence type="predicted"/>
<evidence type="ECO:0000313" key="3">
    <source>
        <dbReference type="EMBL" id="EBS6068317.1"/>
    </source>
</evidence>
<comment type="caution">
    <text evidence="3">The sequence shown here is derived from an EMBL/GenBank/DDBJ whole genome shotgun (WGS) entry which is preliminary data.</text>
</comment>
<evidence type="ECO:0000259" key="2">
    <source>
        <dbReference type="Pfam" id="PF17425"/>
    </source>
</evidence>